<dbReference type="CDD" id="cd01189">
    <property type="entry name" value="INT_ICEBs1_C_like"/>
    <property type="match status" value="1"/>
</dbReference>
<comment type="similarity">
    <text evidence="1">Belongs to the 'phage' integrase family.</text>
</comment>
<feature type="domain" description="Tyr recombinase" evidence="5">
    <location>
        <begin position="158"/>
        <end position="347"/>
    </location>
</feature>
<keyword evidence="2" id="KW-0238">DNA-binding</keyword>
<dbReference type="InterPro" id="IPR011010">
    <property type="entry name" value="DNA_brk_join_enz"/>
</dbReference>
<dbReference type="InterPro" id="IPR010998">
    <property type="entry name" value="Integrase_recombinase_N"/>
</dbReference>
<dbReference type="Pfam" id="PF26003">
    <property type="entry name" value="Integrase_N_phage"/>
    <property type="match status" value="1"/>
</dbReference>
<dbReference type="GO" id="GO:0003677">
    <property type="term" value="F:DNA binding"/>
    <property type="evidence" value="ECO:0007669"/>
    <property type="project" value="UniProtKB-KW"/>
</dbReference>
<dbReference type="RefSeq" id="WP_073418691.1">
    <property type="nucleotide sequence ID" value="NZ_FQVX01000001.1"/>
</dbReference>
<name>A0A1M5EG97_9ACTN</name>
<dbReference type="Gene3D" id="1.10.150.130">
    <property type="match status" value="1"/>
</dbReference>
<reference evidence="6 7" key="1">
    <citation type="submission" date="2016-11" db="EMBL/GenBank/DDBJ databases">
        <authorList>
            <person name="Jaros S."/>
            <person name="Januszkiewicz K."/>
            <person name="Wedrychowicz H."/>
        </authorList>
    </citation>
    <scope>NUCLEOTIDE SEQUENCE [LARGE SCALE GENOMIC DNA]</scope>
    <source>
        <strain evidence="6 7">DSM 45408</strain>
    </source>
</reference>
<dbReference type="InterPro" id="IPR002104">
    <property type="entry name" value="Integrase_catalytic"/>
</dbReference>
<dbReference type="SUPFAM" id="SSF56349">
    <property type="entry name" value="DNA breaking-rejoining enzymes"/>
    <property type="match status" value="1"/>
</dbReference>
<dbReference type="PROSITE" id="PS51898">
    <property type="entry name" value="TYR_RECOMBINASE"/>
    <property type="match status" value="1"/>
</dbReference>
<sequence>MASISRLPNGKYRPRYRDEHGKEHARHFDRKVDAQRWLDEVTAAVVTGTYVDPSAGRQTFAEYYAEWSARQVWAPGTEAAMGLAARSATFRDVRMRSLRRSHIEQWIKSMVTRGLAPGTVHTRTNNVRAVLRGAVADRVIPRDPSEGVTLPRRRRAAAAMTLPTPAQVGALVQSADAPFRAFVGLCAFAGLRLGEAAAVRVSDVDFLRRTLTVARQVQRAPGGAVDVRAPKYGSERQVYLAPSLVDLLAQHVAAHCPEGTWIFTGEAGEPPHQNSIGYRWRTTLRSAGLAGVKLHDLRHFYASGLIASGCDVVTVQRALGHATATTTLNTYSHLWPTAEDRTRRAAEQLFADSCGLGAFSGAWTNR</sequence>
<evidence type="ECO:0000256" key="3">
    <source>
        <dbReference type="ARBA" id="ARBA00023172"/>
    </source>
</evidence>
<dbReference type="STRING" id="1070870.SAMN05444351_0776"/>
<organism evidence="6 7">
    <name type="scientific">Geodermatophilus nigrescens</name>
    <dbReference type="NCBI Taxonomy" id="1070870"/>
    <lineage>
        <taxon>Bacteria</taxon>
        <taxon>Bacillati</taxon>
        <taxon>Actinomycetota</taxon>
        <taxon>Actinomycetes</taxon>
        <taxon>Geodermatophilales</taxon>
        <taxon>Geodermatophilaceae</taxon>
        <taxon>Geodermatophilus</taxon>
    </lineage>
</organism>
<dbReference type="InterPro" id="IPR013762">
    <property type="entry name" value="Integrase-like_cat_sf"/>
</dbReference>
<dbReference type="OrthoDB" id="1822491at2"/>
<dbReference type="EMBL" id="FQVX01000001">
    <property type="protein sequence ID" value="SHF78091.1"/>
    <property type="molecule type" value="Genomic_DNA"/>
</dbReference>
<dbReference type="InterPro" id="IPR050090">
    <property type="entry name" value="Tyrosine_recombinase_XerCD"/>
</dbReference>
<evidence type="ECO:0000256" key="4">
    <source>
        <dbReference type="SAM" id="MobiDB-lite"/>
    </source>
</evidence>
<dbReference type="GO" id="GO:0006310">
    <property type="term" value="P:DNA recombination"/>
    <property type="evidence" value="ECO:0007669"/>
    <property type="project" value="UniProtKB-KW"/>
</dbReference>
<evidence type="ECO:0000256" key="1">
    <source>
        <dbReference type="ARBA" id="ARBA00008857"/>
    </source>
</evidence>
<keyword evidence="3" id="KW-0233">DNA recombination</keyword>
<dbReference type="AlphaFoldDB" id="A0A1M5EG97"/>
<accession>A0A1M5EG97</accession>
<dbReference type="Gene3D" id="1.10.443.10">
    <property type="entry name" value="Intergrase catalytic core"/>
    <property type="match status" value="1"/>
</dbReference>
<dbReference type="PANTHER" id="PTHR30349">
    <property type="entry name" value="PHAGE INTEGRASE-RELATED"/>
    <property type="match status" value="1"/>
</dbReference>
<feature type="region of interest" description="Disordered" evidence="4">
    <location>
        <begin position="1"/>
        <end position="24"/>
    </location>
</feature>
<dbReference type="Proteomes" id="UP000184471">
    <property type="component" value="Unassembled WGS sequence"/>
</dbReference>
<evidence type="ECO:0000313" key="6">
    <source>
        <dbReference type="EMBL" id="SHF78091.1"/>
    </source>
</evidence>
<evidence type="ECO:0000313" key="7">
    <source>
        <dbReference type="Proteomes" id="UP000184471"/>
    </source>
</evidence>
<evidence type="ECO:0000259" key="5">
    <source>
        <dbReference type="PROSITE" id="PS51898"/>
    </source>
</evidence>
<dbReference type="PANTHER" id="PTHR30349:SF64">
    <property type="entry name" value="PROPHAGE INTEGRASE INTD-RELATED"/>
    <property type="match status" value="1"/>
</dbReference>
<dbReference type="Pfam" id="PF00589">
    <property type="entry name" value="Phage_integrase"/>
    <property type="match status" value="1"/>
</dbReference>
<gene>
    <name evidence="6" type="ORF">SAMN05444351_0776</name>
</gene>
<dbReference type="InterPro" id="IPR058717">
    <property type="entry name" value="Phage_L5_Integrase_N"/>
</dbReference>
<dbReference type="GO" id="GO:0015074">
    <property type="term" value="P:DNA integration"/>
    <property type="evidence" value="ECO:0007669"/>
    <property type="project" value="InterPro"/>
</dbReference>
<keyword evidence="7" id="KW-1185">Reference proteome</keyword>
<evidence type="ECO:0000256" key="2">
    <source>
        <dbReference type="ARBA" id="ARBA00023125"/>
    </source>
</evidence>
<proteinExistence type="inferred from homology"/>
<protein>
    <submittedName>
        <fullName evidence="6">Site-specific recombinase XerD</fullName>
    </submittedName>
</protein>